<reference evidence="1 2" key="1">
    <citation type="submission" date="2016-08" db="EMBL/GenBank/DDBJ databases">
        <authorList>
            <person name="Seilhamer J.J."/>
        </authorList>
    </citation>
    <scope>NUCLEOTIDE SEQUENCE [LARGE SCALE GENOMIC DNA]</scope>
    <source>
        <strain evidence="1 2">CCBAU 10071</strain>
    </source>
</reference>
<protein>
    <submittedName>
        <fullName evidence="1">Uncharacterized protein</fullName>
    </submittedName>
</protein>
<accession>A0A1C3XJW1</accession>
<evidence type="ECO:0000313" key="1">
    <source>
        <dbReference type="EMBL" id="SCB52264.1"/>
    </source>
</evidence>
<dbReference type="AlphaFoldDB" id="A0A1C3XJW1"/>
<name>A0A1C3XJW1_9BRAD</name>
<gene>
    <name evidence="1" type="ORF">GA0061099_103014</name>
</gene>
<dbReference type="EMBL" id="FMAE01000030">
    <property type="protein sequence ID" value="SCB52264.1"/>
    <property type="molecule type" value="Genomic_DNA"/>
</dbReference>
<proteinExistence type="predicted"/>
<evidence type="ECO:0000313" key="2">
    <source>
        <dbReference type="Proteomes" id="UP000183174"/>
    </source>
</evidence>
<dbReference type="Proteomes" id="UP000183174">
    <property type="component" value="Unassembled WGS sequence"/>
</dbReference>
<sequence length="84" mass="9208">MPCSDEEQDRIGCEFSTILRSAVVECSEVPTSLCCNCRTVIMISALLTGAAHIHHSAGVDEDFAEIARRVHAAFIKEEHPHLDS</sequence>
<dbReference type="RefSeq" id="WP_074448476.1">
    <property type="nucleotide sequence ID" value="NZ_FMAE01000030.1"/>
</dbReference>
<organism evidence="1 2">
    <name type="scientific">Bradyrhizobium yuanmingense</name>
    <dbReference type="NCBI Taxonomy" id="108015"/>
    <lineage>
        <taxon>Bacteria</taxon>
        <taxon>Pseudomonadati</taxon>
        <taxon>Pseudomonadota</taxon>
        <taxon>Alphaproteobacteria</taxon>
        <taxon>Hyphomicrobiales</taxon>
        <taxon>Nitrobacteraceae</taxon>
        <taxon>Bradyrhizobium</taxon>
    </lineage>
</organism>